<protein>
    <submittedName>
        <fullName evidence="2">Uncharacterized protein</fullName>
    </submittedName>
</protein>
<evidence type="ECO:0000313" key="2">
    <source>
        <dbReference type="EMBL" id="GFH27922.1"/>
    </source>
</evidence>
<sequence>MPARCRCLAMLLVCLMHGVSAQPTDIMPAPSPPMLALRPPAPLLSSPPPQQSKAMGTSLLITLYGLDLWSLLTSWGSGIQALLEAQQTPSLSLQDLSAPGMCASQLLALNTTALLNISLTAQQLMPGLSYFTMDVAQLLRDYLQDSSIAVQVQDFCAGNRTAASFIANRTLVHGPWPTLRVTINLLTTEPDRLSSPIGPLRQLPVNCRGALMTRDSLGFFTRYGMPFHRCQASLL</sequence>
<feature type="chain" id="PRO_5025596193" evidence="1">
    <location>
        <begin position="22"/>
        <end position="235"/>
    </location>
</feature>
<evidence type="ECO:0000256" key="1">
    <source>
        <dbReference type="SAM" id="SignalP"/>
    </source>
</evidence>
<feature type="signal peptide" evidence="1">
    <location>
        <begin position="1"/>
        <end position="21"/>
    </location>
</feature>
<dbReference type="Proteomes" id="UP000485058">
    <property type="component" value="Unassembled WGS sequence"/>
</dbReference>
<evidence type="ECO:0000313" key="3">
    <source>
        <dbReference type="Proteomes" id="UP000485058"/>
    </source>
</evidence>
<dbReference type="EMBL" id="BLLF01003672">
    <property type="protein sequence ID" value="GFH27922.1"/>
    <property type="molecule type" value="Genomic_DNA"/>
</dbReference>
<dbReference type="AlphaFoldDB" id="A0A6A0A5X5"/>
<gene>
    <name evidence="2" type="ORF">HaLaN_26316</name>
</gene>
<keyword evidence="1" id="KW-0732">Signal</keyword>
<feature type="non-terminal residue" evidence="2">
    <location>
        <position position="1"/>
    </location>
</feature>
<accession>A0A6A0A5X5</accession>
<organism evidence="2 3">
    <name type="scientific">Haematococcus lacustris</name>
    <name type="common">Green alga</name>
    <name type="synonym">Haematococcus pluvialis</name>
    <dbReference type="NCBI Taxonomy" id="44745"/>
    <lineage>
        <taxon>Eukaryota</taxon>
        <taxon>Viridiplantae</taxon>
        <taxon>Chlorophyta</taxon>
        <taxon>core chlorophytes</taxon>
        <taxon>Chlorophyceae</taxon>
        <taxon>CS clade</taxon>
        <taxon>Chlamydomonadales</taxon>
        <taxon>Haematococcaceae</taxon>
        <taxon>Haematococcus</taxon>
    </lineage>
</organism>
<feature type="non-terminal residue" evidence="2">
    <location>
        <position position="235"/>
    </location>
</feature>
<name>A0A6A0A5X5_HAELA</name>
<comment type="caution">
    <text evidence="2">The sequence shown here is derived from an EMBL/GenBank/DDBJ whole genome shotgun (WGS) entry which is preliminary data.</text>
</comment>
<keyword evidence="3" id="KW-1185">Reference proteome</keyword>
<reference evidence="2 3" key="1">
    <citation type="submission" date="2020-02" db="EMBL/GenBank/DDBJ databases">
        <title>Draft genome sequence of Haematococcus lacustris strain NIES-144.</title>
        <authorList>
            <person name="Morimoto D."/>
            <person name="Nakagawa S."/>
            <person name="Yoshida T."/>
            <person name="Sawayama S."/>
        </authorList>
    </citation>
    <scope>NUCLEOTIDE SEQUENCE [LARGE SCALE GENOMIC DNA]</scope>
    <source>
        <strain evidence="2 3">NIES-144</strain>
    </source>
</reference>
<proteinExistence type="predicted"/>